<dbReference type="GO" id="GO:0006412">
    <property type="term" value="P:translation"/>
    <property type="evidence" value="ECO:0007669"/>
    <property type="project" value="InterPro"/>
</dbReference>
<evidence type="ECO:0000256" key="7">
    <source>
        <dbReference type="ARBA" id="ARBA00035387"/>
    </source>
</evidence>
<dbReference type="Pfam" id="PF00573">
    <property type="entry name" value="Ribosomal_L4"/>
    <property type="match status" value="1"/>
</dbReference>
<dbReference type="PANTHER" id="PTHR10746">
    <property type="entry name" value="50S RIBOSOMAL PROTEIN L4"/>
    <property type="match status" value="1"/>
</dbReference>
<dbReference type="GO" id="GO:1990904">
    <property type="term" value="C:ribonucleoprotein complex"/>
    <property type="evidence" value="ECO:0007669"/>
    <property type="project" value="UniProtKB-KW"/>
</dbReference>
<proteinExistence type="inferred from homology"/>
<keyword evidence="5" id="KW-0687">Ribonucleoprotein</keyword>
<organism evidence="8">
    <name type="scientific">Pteridomonas sp. YPF1301</name>
    <dbReference type="NCBI Taxonomy" id="2766739"/>
    <lineage>
        <taxon>Eukaryota</taxon>
        <taxon>Sar</taxon>
        <taxon>Stramenopiles</taxon>
        <taxon>Ochrophyta</taxon>
        <taxon>Dictyochophyceae</taxon>
        <taxon>Pedinellales</taxon>
        <taxon>Pteridomonas</taxon>
    </lineage>
</organism>
<dbReference type="InterPro" id="IPR002136">
    <property type="entry name" value="Ribosomal_uL4"/>
</dbReference>
<keyword evidence="3" id="KW-0694">RNA-binding</keyword>
<geneLocation type="plastid" evidence="8"/>
<keyword evidence="2" id="KW-0699">rRNA-binding</keyword>
<dbReference type="GO" id="GO:0003735">
    <property type="term" value="F:structural constituent of ribosome"/>
    <property type="evidence" value="ECO:0007669"/>
    <property type="project" value="InterPro"/>
</dbReference>
<keyword evidence="4 8" id="KW-0689">Ribosomal protein</keyword>
<evidence type="ECO:0000256" key="5">
    <source>
        <dbReference type="ARBA" id="ARBA00023274"/>
    </source>
</evidence>
<protein>
    <recommendedName>
        <fullName evidence="6">Large ribosomal subunit protein uL4c</fullName>
    </recommendedName>
    <alternativeName>
        <fullName evidence="7">50S ribosomal protein L4, chloroplastic</fullName>
    </alternativeName>
</protein>
<sequence>MTFFIYSILNSATLKPNILKKKKNFIKYSYNNKYLIHKIIHSTKINYYLKLNTTKTRANVRGGGKKPLKQKGTGHARIGSLRSPLRKGGGVIWGPKFHKIFPKKRNIKELKLTFQTILYNYRFNLFILDKLNISSYQTKNIFSSGIDQNFKHCTLLIYLIYNNTLNYCIKNIKNCIYLPINKINLNLLLISKKLLFEENTFLFFFKSIY</sequence>
<evidence type="ECO:0000256" key="6">
    <source>
        <dbReference type="ARBA" id="ARBA00035208"/>
    </source>
</evidence>
<dbReference type="Gene3D" id="3.40.1370.10">
    <property type="match status" value="1"/>
</dbReference>
<evidence type="ECO:0000313" key="8">
    <source>
        <dbReference type="EMBL" id="BCL05893.1"/>
    </source>
</evidence>
<keyword evidence="8" id="KW-0934">Plastid</keyword>
<dbReference type="GO" id="GO:0019843">
    <property type="term" value="F:rRNA binding"/>
    <property type="evidence" value="ECO:0007669"/>
    <property type="project" value="UniProtKB-KW"/>
</dbReference>
<evidence type="ECO:0000256" key="1">
    <source>
        <dbReference type="ARBA" id="ARBA00010528"/>
    </source>
</evidence>
<gene>
    <name evidence="8" type="primary">rpl4</name>
</gene>
<accession>A0A7G1MQG2</accession>
<name>A0A7G1MQG2_9STRA</name>
<dbReference type="AlphaFoldDB" id="A0A7G1MQG2"/>
<dbReference type="SUPFAM" id="SSF52166">
    <property type="entry name" value="Ribosomal protein L4"/>
    <property type="match status" value="1"/>
</dbReference>
<dbReference type="EMBL" id="LC580440">
    <property type="protein sequence ID" value="BCL05893.1"/>
    <property type="molecule type" value="Genomic_DNA"/>
</dbReference>
<reference evidence="8" key="1">
    <citation type="submission" date="2020-09" db="EMBL/GenBank/DDBJ databases">
        <title>Highly reduced plastid genomes of the non-photosynthetic dictyochophyceans Pteridomonas spp. (Ochrophyta, SAR).</title>
        <authorList>
            <person name="Kayama M."/>
            <person name="Kamikawa R."/>
        </authorList>
    </citation>
    <scope>NUCLEOTIDE SEQUENCE</scope>
    <source>
        <strain evidence="8">YPF1301</strain>
    </source>
</reference>
<evidence type="ECO:0000256" key="4">
    <source>
        <dbReference type="ARBA" id="ARBA00022980"/>
    </source>
</evidence>
<dbReference type="InterPro" id="IPR023574">
    <property type="entry name" value="Ribosomal_uL4_dom_sf"/>
</dbReference>
<dbReference type="InterPro" id="IPR013005">
    <property type="entry name" value="Ribosomal_uL4-like"/>
</dbReference>
<evidence type="ECO:0000256" key="2">
    <source>
        <dbReference type="ARBA" id="ARBA00022730"/>
    </source>
</evidence>
<evidence type="ECO:0000256" key="3">
    <source>
        <dbReference type="ARBA" id="ARBA00022884"/>
    </source>
</evidence>
<dbReference type="PANTHER" id="PTHR10746:SF17">
    <property type="entry name" value="LARGE RIBOSOMAL SUBUNIT PROTEIN UL4C"/>
    <property type="match status" value="1"/>
</dbReference>
<dbReference type="GO" id="GO:0005840">
    <property type="term" value="C:ribosome"/>
    <property type="evidence" value="ECO:0007669"/>
    <property type="project" value="UniProtKB-KW"/>
</dbReference>
<comment type="similarity">
    <text evidence="1">Belongs to the universal ribosomal protein uL4 family.</text>
</comment>